<proteinExistence type="predicted"/>
<organism evidence="1 2">
    <name type="scientific">Leucobacter manosquensis</name>
    <dbReference type="NCBI Taxonomy" id="2810611"/>
    <lineage>
        <taxon>Bacteria</taxon>
        <taxon>Bacillati</taxon>
        <taxon>Actinomycetota</taxon>
        <taxon>Actinomycetes</taxon>
        <taxon>Micrococcales</taxon>
        <taxon>Microbacteriaceae</taxon>
        <taxon>Leucobacter</taxon>
    </lineage>
</organism>
<sequence length="236" mass="26517">MSTGGYSYPVAISKLGSDEGSREPQNVRAIKWLLEQDGGEVVVVTPQKNLEGSSLKKLIAHPRVRHLSWKGFSAWSLRGTRALVAWPNRKILNGLWDADADALAVIEWGEQETAEWISDAHPVILLPGETRAHEGTDSEELAVALPNGIDGILEHVASMAAGYDSGLKWNEEDKLRADMMNRQDRWRFVTVEQVRTKCRALGMRPDDADKIAGYLQKRKDGKRFNVRSSYRTFQFN</sequence>
<evidence type="ECO:0000313" key="2">
    <source>
        <dbReference type="Proteomes" id="UP000811492"/>
    </source>
</evidence>
<name>A0ABS5M1B8_9MICO</name>
<evidence type="ECO:0000313" key="1">
    <source>
        <dbReference type="EMBL" id="MBS3180962.1"/>
    </source>
</evidence>
<reference evidence="1 2" key="1">
    <citation type="submission" date="2021-02" db="EMBL/GenBank/DDBJ databases">
        <title>Draft genome and description of Leucobacter sp nov strain Marseille-Q4368.</title>
        <authorList>
            <person name="Boxberger M."/>
            <person name="La Scola B."/>
        </authorList>
    </citation>
    <scope>NUCLEOTIDE SEQUENCE [LARGE SCALE GENOMIC DNA]</scope>
    <source>
        <strain evidence="1 2">Marseille-Q4368</strain>
    </source>
</reference>
<dbReference type="EMBL" id="JAFEVO010000001">
    <property type="protein sequence ID" value="MBS3180962.1"/>
    <property type="molecule type" value="Genomic_DNA"/>
</dbReference>
<dbReference type="RefSeq" id="WP_211648125.1">
    <property type="nucleotide sequence ID" value="NZ_JAFEVO010000001.1"/>
</dbReference>
<protein>
    <submittedName>
        <fullName evidence="1">Uncharacterized protein</fullName>
    </submittedName>
</protein>
<comment type="caution">
    <text evidence="1">The sequence shown here is derived from an EMBL/GenBank/DDBJ whole genome shotgun (WGS) entry which is preliminary data.</text>
</comment>
<accession>A0ABS5M1B8</accession>
<gene>
    <name evidence="1" type="ORF">JSQ98_01885</name>
</gene>
<dbReference type="Proteomes" id="UP000811492">
    <property type="component" value="Unassembled WGS sequence"/>
</dbReference>
<keyword evidence="2" id="KW-1185">Reference proteome</keyword>